<dbReference type="GO" id="GO:0016620">
    <property type="term" value="F:oxidoreductase activity, acting on the aldehyde or oxo group of donors, NAD or NADP as acceptor"/>
    <property type="evidence" value="ECO:0007669"/>
    <property type="project" value="InterPro"/>
</dbReference>
<dbReference type="InterPro" id="IPR015590">
    <property type="entry name" value="Aldehyde_DH_dom"/>
</dbReference>
<keyword evidence="2" id="KW-0732">Signal</keyword>
<keyword evidence="5" id="KW-1185">Reference proteome</keyword>
<comment type="caution">
    <text evidence="4">The sequence shown here is derived from an EMBL/GenBank/DDBJ whole genome shotgun (WGS) entry which is preliminary data.</text>
</comment>
<organism evidence="4 5">
    <name type="scientific">Pleodorina starrii</name>
    <dbReference type="NCBI Taxonomy" id="330485"/>
    <lineage>
        <taxon>Eukaryota</taxon>
        <taxon>Viridiplantae</taxon>
        <taxon>Chlorophyta</taxon>
        <taxon>core chlorophytes</taxon>
        <taxon>Chlorophyceae</taxon>
        <taxon>CS clade</taxon>
        <taxon>Chlamydomonadales</taxon>
        <taxon>Volvocaceae</taxon>
        <taxon>Pleodorina</taxon>
    </lineage>
</organism>
<feature type="chain" id="PRO_5040833195" description="Aldehyde dehydrogenase domain-containing protein" evidence="2">
    <location>
        <begin position="17"/>
        <end position="635"/>
    </location>
</feature>
<dbReference type="InterPro" id="IPR016162">
    <property type="entry name" value="Ald_DH_N"/>
</dbReference>
<dbReference type="AlphaFoldDB" id="A0A9W6BM03"/>
<dbReference type="InterPro" id="IPR016161">
    <property type="entry name" value="Ald_DH/histidinol_DH"/>
</dbReference>
<dbReference type="Gene3D" id="3.40.309.10">
    <property type="entry name" value="Aldehyde Dehydrogenase, Chain A, domain 2"/>
    <property type="match status" value="1"/>
</dbReference>
<name>A0A9W6BM03_9CHLO</name>
<dbReference type="Gene3D" id="3.40.605.10">
    <property type="entry name" value="Aldehyde Dehydrogenase, Chain A, domain 1"/>
    <property type="match status" value="1"/>
</dbReference>
<proteinExistence type="predicted"/>
<dbReference type="Proteomes" id="UP001165080">
    <property type="component" value="Unassembled WGS sequence"/>
</dbReference>
<feature type="domain" description="Aldehyde dehydrogenase" evidence="3">
    <location>
        <begin position="273"/>
        <end position="403"/>
    </location>
</feature>
<accession>A0A9W6BM03</accession>
<dbReference type="Pfam" id="PF00171">
    <property type="entry name" value="Aldedh"/>
    <property type="match status" value="1"/>
</dbReference>
<evidence type="ECO:0000256" key="2">
    <source>
        <dbReference type="SAM" id="SignalP"/>
    </source>
</evidence>
<reference evidence="4 5" key="1">
    <citation type="journal article" date="2023" name="Commun. Biol.">
        <title>Reorganization of the ancestral sex-determining regions during the evolution of trioecy in Pleodorina starrii.</title>
        <authorList>
            <person name="Takahashi K."/>
            <person name="Suzuki S."/>
            <person name="Kawai-Toyooka H."/>
            <person name="Yamamoto K."/>
            <person name="Hamaji T."/>
            <person name="Ootsuki R."/>
            <person name="Yamaguchi H."/>
            <person name="Kawachi M."/>
            <person name="Higashiyama T."/>
            <person name="Nozaki H."/>
        </authorList>
    </citation>
    <scope>NUCLEOTIDE SEQUENCE [LARGE SCALE GENOMIC DNA]</scope>
    <source>
        <strain evidence="4 5">NIES-4479</strain>
    </source>
</reference>
<feature type="compositionally biased region" description="Basic and acidic residues" evidence="1">
    <location>
        <begin position="143"/>
        <end position="153"/>
    </location>
</feature>
<evidence type="ECO:0000313" key="5">
    <source>
        <dbReference type="Proteomes" id="UP001165080"/>
    </source>
</evidence>
<dbReference type="EMBL" id="BRXU01000010">
    <property type="protein sequence ID" value="GLC54468.1"/>
    <property type="molecule type" value="Genomic_DNA"/>
</dbReference>
<dbReference type="InterPro" id="IPR016163">
    <property type="entry name" value="Ald_DH_C"/>
</dbReference>
<evidence type="ECO:0000256" key="1">
    <source>
        <dbReference type="SAM" id="MobiDB-lite"/>
    </source>
</evidence>
<evidence type="ECO:0000313" key="4">
    <source>
        <dbReference type="EMBL" id="GLC54468.1"/>
    </source>
</evidence>
<gene>
    <name evidence="4" type="primary">PLESTMB000277</name>
    <name evidence="4" type="ORF">PLESTB_000866900</name>
</gene>
<sequence length="635" mass="68443">MTMWTTLGSALQPVLGLLDRHVPSAPTQPVKLPRRITPQPPTPRERVEEVVDRLDARKSAWTRMPCRERAQLLRRCMDSLMAVEEDLARTSTAHKGSYGSGIGEERTALLPVMFGLAEYCAAMRAGGCPQPLSLRRRTHTHPHPGDKGDKEQEGQWVATVLPSGPVGLLLPGFRGEVWMEPGQPPSQGQVYRRKAAGEGLGEREGGVALVLGAGNQVPVVALDVLHKLITDDEVVVVKTNPVNDYIGPLLRKQVQRPPSGVDGGSGRAFSPLVEAGFLEFVYGGREVGELLTHHPKISSVHLTGSADTYNAIVWGGAGVDGRTPLSSTKRITAELGNVTPYIVVPGGDWTADDIEYHASSLATALAHNAGHNCNGMEILLTDREWPLRPVLMAALKAKLAALPPREPWYPGAREKYDRFMARFPSAERLGSSLPTSGPGMSGVVPWLVAEGLSLDEGQLQNENWCGVVQEVALPGCGGDPERFMRAAAHTANTHIFGSLAVGVVAHPRVQAAHAPAWDDFIASLRYGGVAVNAPLLFLFGQPALSWGAFPGNTPHDIGSGVGAVHNTLLFDHPQKSVLYGPWRYYPRPFWLVDNRAVGEGWLLPAVMRFVRALADGNLPLALWWVTVAAAAALRG</sequence>
<evidence type="ECO:0000259" key="3">
    <source>
        <dbReference type="Pfam" id="PF00171"/>
    </source>
</evidence>
<feature type="region of interest" description="Disordered" evidence="1">
    <location>
        <begin position="132"/>
        <end position="153"/>
    </location>
</feature>
<protein>
    <recommendedName>
        <fullName evidence="3">Aldehyde dehydrogenase domain-containing protein</fullName>
    </recommendedName>
</protein>
<feature type="signal peptide" evidence="2">
    <location>
        <begin position="1"/>
        <end position="16"/>
    </location>
</feature>
<dbReference type="SUPFAM" id="SSF53720">
    <property type="entry name" value="ALDH-like"/>
    <property type="match status" value="1"/>
</dbReference>